<evidence type="ECO:0000313" key="2">
    <source>
        <dbReference type="EMBL" id="AFK89204.1"/>
    </source>
</evidence>
<dbReference type="Pfam" id="PF13701">
    <property type="entry name" value="DDE_Tnp_1_4"/>
    <property type="match status" value="1"/>
</dbReference>
<evidence type="ECO:0000259" key="1">
    <source>
        <dbReference type="Pfam" id="PF13701"/>
    </source>
</evidence>
<reference evidence="2" key="1">
    <citation type="submission" date="2012-01" db="EMBL/GenBank/DDBJ databases">
        <authorList>
            <person name="Summers A.O."/>
            <person name="Wireman J."/>
            <person name="Sale K."/>
        </authorList>
    </citation>
    <scope>NUCLEOTIDE SEQUENCE</scope>
    <source>
        <strain evidence="2">J3-37</strain>
        <plasmid evidence="2">pJ337-114</plasmid>
    </source>
</reference>
<feature type="domain" description="Transposase DDE" evidence="1">
    <location>
        <begin position="24"/>
        <end position="136"/>
    </location>
</feature>
<dbReference type="EMBL" id="JQ418527">
    <property type="protein sequence ID" value="AFK89204.1"/>
    <property type="molecule type" value="Genomic_DNA"/>
</dbReference>
<dbReference type="AlphaFoldDB" id="I3W0S7"/>
<accession>I3W0S7</accession>
<proteinExistence type="predicted"/>
<geneLocation type="plasmid" evidence="2">
    <name>pJ337-114</name>
</geneLocation>
<organism evidence="2">
    <name type="scientific">Arthrobacter sp. J3.37</name>
    <dbReference type="NCBI Taxonomy" id="347208"/>
    <lineage>
        <taxon>Bacteria</taxon>
        <taxon>Bacillati</taxon>
        <taxon>Actinomycetota</taxon>
        <taxon>Actinomycetes</taxon>
        <taxon>Micrococcales</taxon>
        <taxon>Micrococcaceae</taxon>
        <taxon>Arthrobacter</taxon>
    </lineage>
</organism>
<sequence length="147" mass="16637">MLDVDGHRVTAFLTNSPRWHGPALDARHRARGRCENRIKTLKNTGLGKLPFFDFHANQAWASIAALAMNLVSWLQLTTLPTGHKARGWDMKRWRYRLFATAGKLITRARRARLLIADKGPEAGTIITLQAAIAGLKTRLRRPHRRLA</sequence>
<keyword evidence="2" id="KW-0614">Plasmid</keyword>
<protein>
    <submittedName>
        <fullName evidence="2">Transposase, IS4 family protein</fullName>
    </submittedName>
</protein>
<name>I3W0S7_9MICC</name>
<dbReference type="InterPro" id="IPR025668">
    <property type="entry name" value="Tnp_DDE_dom"/>
</dbReference>